<organism evidence="2">
    <name type="scientific">Tetraodon nigroviridis</name>
    <name type="common">Spotted green pufferfish</name>
    <name type="synonym">Chelonodon nigroviridis</name>
    <dbReference type="NCBI Taxonomy" id="99883"/>
    <lineage>
        <taxon>Eukaryota</taxon>
        <taxon>Metazoa</taxon>
        <taxon>Chordata</taxon>
        <taxon>Craniata</taxon>
        <taxon>Vertebrata</taxon>
        <taxon>Euteleostomi</taxon>
        <taxon>Actinopterygii</taxon>
        <taxon>Neopterygii</taxon>
        <taxon>Teleostei</taxon>
        <taxon>Neoteleostei</taxon>
        <taxon>Acanthomorphata</taxon>
        <taxon>Eupercaria</taxon>
        <taxon>Tetraodontiformes</taxon>
        <taxon>Tetradontoidea</taxon>
        <taxon>Tetraodontidae</taxon>
        <taxon>Tetraodon</taxon>
    </lineage>
</organism>
<evidence type="ECO:0000256" key="1">
    <source>
        <dbReference type="SAM" id="MobiDB-lite"/>
    </source>
</evidence>
<dbReference type="AlphaFoldDB" id="Q4T8H3"/>
<reference evidence="2" key="1">
    <citation type="journal article" date="2004" name="Nature">
        <title>Genome duplication in the teleost fish Tetraodon nigroviridis reveals the early vertebrate proto-karyotype.</title>
        <authorList>
            <person name="Jaillon O."/>
            <person name="Aury J.-M."/>
            <person name="Brunet F."/>
            <person name="Petit J.-L."/>
            <person name="Stange-Thomann N."/>
            <person name="Mauceli E."/>
            <person name="Bouneau L."/>
            <person name="Fischer C."/>
            <person name="Ozouf-Costaz C."/>
            <person name="Bernot A."/>
            <person name="Nicaud S."/>
            <person name="Jaffe D."/>
            <person name="Fisher S."/>
            <person name="Lutfalla G."/>
            <person name="Dossat C."/>
            <person name="Segurens B."/>
            <person name="Dasilva C."/>
            <person name="Salanoubat M."/>
            <person name="Levy M."/>
            <person name="Boudet N."/>
            <person name="Castellano S."/>
            <person name="Anthouard V."/>
            <person name="Jubin C."/>
            <person name="Castelli V."/>
            <person name="Katinka M."/>
            <person name="Vacherie B."/>
            <person name="Biemont C."/>
            <person name="Skalli Z."/>
            <person name="Cattolico L."/>
            <person name="Poulain J."/>
            <person name="De Berardinis V."/>
            <person name="Cruaud C."/>
            <person name="Duprat S."/>
            <person name="Brottier P."/>
            <person name="Coutanceau J.-P."/>
            <person name="Gouzy J."/>
            <person name="Parra G."/>
            <person name="Lardier G."/>
            <person name="Chapple C."/>
            <person name="McKernan K.J."/>
            <person name="McEwan P."/>
            <person name="Bosak S."/>
            <person name="Kellis M."/>
            <person name="Volff J.-N."/>
            <person name="Guigo R."/>
            <person name="Zody M.C."/>
            <person name="Mesirov J."/>
            <person name="Lindblad-Toh K."/>
            <person name="Birren B."/>
            <person name="Nusbaum C."/>
            <person name="Kahn D."/>
            <person name="Robinson-Rechavi M."/>
            <person name="Laudet V."/>
            <person name="Schachter V."/>
            <person name="Quetier F."/>
            <person name="Saurin W."/>
            <person name="Scarpelli C."/>
            <person name="Wincker P."/>
            <person name="Lander E.S."/>
            <person name="Weissenbach J."/>
            <person name="Roest Crollius H."/>
        </authorList>
    </citation>
    <scope>NUCLEOTIDE SEQUENCE [LARGE SCALE GENOMIC DNA]</scope>
</reference>
<protein>
    <submittedName>
        <fullName evidence="2">(spotted green pufferfish) hypothetical protein</fullName>
    </submittedName>
</protein>
<name>Q4T8H3_TETNG</name>
<feature type="non-terminal residue" evidence="2">
    <location>
        <position position="1"/>
    </location>
</feature>
<dbReference type="KEGG" id="tng:GSTEN00005232G001"/>
<feature type="region of interest" description="Disordered" evidence="1">
    <location>
        <begin position="1"/>
        <end position="76"/>
    </location>
</feature>
<feature type="compositionally biased region" description="Acidic residues" evidence="1">
    <location>
        <begin position="50"/>
        <end position="72"/>
    </location>
</feature>
<proteinExistence type="predicted"/>
<gene>
    <name evidence="2" type="ORF">GSTENG00005232001</name>
</gene>
<comment type="caution">
    <text evidence="2">The sequence shown here is derived from an EMBL/GenBank/DDBJ whole genome shotgun (WGS) entry which is preliminary data.</text>
</comment>
<reference evidence="2" key="2">
    <citation type="submission" date="2004-02" db="EMBL/GenBank/DDBJ databases">
        <authorList>
            <consortium name="Genoscope"/>
            <consortium name="Whitehead Institute Centre for Genome Research"/>
        </authorList>
    </citation>
    <scope>NUCLEOTIDE SEQUENCE</scope>
</reference>
<accession>Q4T8H3</accession>
<sequence length="109" mass="12350">DQDHPNRSEQLGEQKDHLGVLRSSGAAQTHQRERQSFSPAKATRGTVAVVEDETAEGGMVEEEEQDEDEEKETGELLRPQPAVNVLRQRILGLPLPEPLKMFLLFYREK</sequence>
<feature type="compositionally biased region" description="Basic and acidic residues" evidence="1">
    <location>
        <begin position="1"/>
        <end position="19"/>
    </location>
</feature>
<evidence type="ECO:0000313" key="2">
    <source>
        <dbReference type="EMBL" id="CAF90809.1"/>
    </source>
</evidence>
<dbReference type="EMBL" id="CAAE01007792">
    <property type="protein sequence ID" value="CAF90809.1"/>
    <property type="molecule type" value="Genomic_DNA"/>
</dbReference>
<dbReference type="OrthoDB" id="9838019at2759"/>